<name>A0A182U0B7_9DIPT</name>
<proteinExistence type="predicted"/>
<reference evidence="3" key="1">
    <citation type="submission" date="2014-01" db="EMBL/GenBank/DDBJ databases">
        <title>The Genome Sequence of Anopheles melas CM1001059_A (V2).</title>
        <authorList>
            <consortium name="The Broad Institute Genomics Platform"/>
            <person name="Neafsey D.E."/>
            <person name="Besansky N."/>
            <person name="Howell P."/>
            <person name="Walton C."/>
            <person name="Young S.K."/>
            <person name="Zeng Q."/>
            <person name="Gargeya S."/>
            <person name="Fitzgerald M."/>
            <person name="Haas B."/>
            <person name="Abouelleil A."/>
            <person name="Allen A.W."/>
            <person name="Alvarado L."/>
            <person name="Arachchi H.M."/>
            <person name="Berlin A.M."/>
            <person name="Chapman S.B."/>
            <person name="Gainer-Dewar J."/>
            <person name="Goldberg J."/>
            <person name="Griggs A."/>
            <person name="Gujja S."/>
            <person name="Hansen M."/>
            <person name="Howarth C."/>
            <person name="Imamovic A."/>
            <person name="Ireland A."/>
            <person name="Larimer J."/>
            <person name="McCowan C."/>
            <person name="Murphy C."/>
            <person name="Pearson M."/>
            <person name="Poon T.W."/>
            <person name="Priest M."/>
            <person name="Roberts A."/>
            <person name="Saif S."/>
            <person name="Shea T."/>
            <person name="Sisk P."/>
            <person name="Sykes S."/>
            <person name="Wortman J."/>
            <person name="Nusbaum C."/>
            <person name="Birren B."/>
        </authorList>
    </citation>
    <scope>NUCLEOTIDE SEQUENCE [LARGE SCALE GENOMIC DNA]</scope>
    <source>
        <strain evidence="3">CM1001059</strain>
    </source>
</reference>
<protein>
    <submittedName>
        <fullName evidence="2">Uncharacterized protein</fullName>
    </submittedName>
</protein>
<dbReference type="VEuPathDB" id="VectorBase:AMEC011593"/>
<dbReference type="Proteomes" id="UP000075902">
    <property type="component" value="Unassembled WGS sequence"/>
</dbReference>
<evidence type="ECO:0000313" key="2">
    <source>
        <dbReference type="EnsemblMetazoa" id="AMEC011593-PA"/>
    </source>
</evidence>
<sequence>SYQDSDEPDDPAEYQYRDDECYDVLCDLSDFRDAIEPTGSSWDNRTTQHLAEQADRLRSYPRSYFDFGEGDADSTDAPDGMDERDSIYLDAVSVYSDATNRKSLHLSRQTVYHSAEDVRFGSVDSGSGSGPAADRRLGDDGAGLRQTTEALLHDSRSNGGLANLPYVPRPGATNNGAKGFISGILKPTILSTEYNEKVTLYLGPLLGTNL</sequence>
<keyword evidence="3" id="KW-1185">Reference proteome</keyword>
<evidence type="ECO:0000256" key="1">
    <source>
        <dbReference type="SAM" id="MobiDB-lite"/>
    </source>
</evidence>
<evidence type="ECO:0000313" key="3">
    <source>
        <dbReference type="Proteomes" id="UP000075902"/>
    </source>
</evidence>
<organism evidence="2 3">
    <name type="scientific">Anopheles melas</name>
    <dbReference type="NCBI Taxonomy" id="34690"/>
    <lineage>
        <taxon>Eukaryota</taxon>
        <taxon>Metazoa</taxon>
        <taxon>Ecdysozoa</taxon>
        <taxon>Arthropoda</taxon>
        <taxon>Hexapoda</taxon>
        <taxon>Insecta</taxon>
        <taxon>Pterygota</taxon>
        <taxon>Neoptera</taxon>
        <taxon>Endopterygota</taxon>
        <taxon>Diptera</taxon>
        <taxon>Nematocera</taxon>
        <taxon>Culicoidea</taxon>
        <taxon>Culicidae</taxon>
        <taxon>Anophelinae</taxon>
        <taxon>Anopheles</taxon>
    </lineage>
</organism>
<dbReference type="EnsemblMetazoa" id="AMEC011593-RA">
    <property type="protein sequence ID" value="AMEC011593-PA"/>
    <property type="gene ID" value="AMEC011593"/>
</dbReference>
<feature type="region of interest" description="Disordered" evidence="1">
    <location>
        <begin position="120"/>
        <end position="141"/>
    </location>
</feature>
<dbReference type="AlphaFoldDB" id="A0A182U0B7"/>
<accession>A0A182U0B7</accession>
<reference evidence="2" key="2">
    <citation type="submission" date="2020-05" db="UniProtKB">
        <authorList>
            <consortium name="EnsemblMetazoa"/>
        </authorList>
    </citation>
    <scope>IDENTIFICATION</scope>
    <source>
        <strain evidence="2">CM1001059</strain>
    </source>
</reference>